<dbReference type="GO" id="GO:0008757">
    <property type="term" value="F:S-adenosylmethionine-dependent methyltransferase activity"/>
    <property type="evidence" value="ECO:0007669"/>
    <property type="project" value="InterPro"/>
</dbReference>
<evidence type="ECO:0000256" key="1">
    <source>
        <dbReference type="SAM" id="MobiDB-lite"/>
    </source>
</evidence>
<dbReference type="InterPro" id="IPR029063">
    <property type="entry name" value="SAM-dependent_MTases_sf"/>
</dbReference>
<keyword evidence="4" id="KW-1185">Reference proteome</keyword>
<sequence>MSKKRDESLHSSSPAPGTGISSNYQMTQREAQIASRFNRQYQGEAFELPEEVEAMPIFQEWVGGTLTGKVASNFWEIAKPQKNQRCLDIGCGVSFLIYPWRDWDAYFYGQEISVVARDALNARGSQLNSKLFKGVALGTAQQLAYESGQFDLAIATGWSCYYPLDYWADVMTQVKRVLKPGGQFVFDILNPEQPLAEDWAVLEMYLGAEVFLEPIAEWENVIKAAGAKVARRQSGELFDLYVVRWS</sequence>
<feature type="domain" description="Methyltransferase type 11" evidence="2">
    <location>
        <begin position="87"/>
        <end position="186"/>
    </location>
</feature>
<feature type="compositionally biased region" description="Polar residues" evidence="1">
    <location>
        <begin position="10"/>
        <end position="23"/>
    </location>
</feature>
<dbReference type="Gene3D" id="3.40.50.150">
    <property type="entry name" value="Vaccinia Virus protein VP39"/>
    <property type="match status" value="1"/>
</dbReference>
<dbReference type="Proteomes" id="UP000010471">
    <property type="component" value="Chromosome"/>
</dbReference>
<accession>K9W8I7</accession>
<name>K9W8I7_9CYAN</name>
<evidence type="ECO:0000313" key="3">
    <source>
        <dbReference type="EMBL" id="AFZ16116.1"/>
    </source>
</evidence>
<organism evidence="3 4">
    <name type="scientific">Allocoleopsis franciscana PCC 7113</name>
    <dbReference type="NCBI Taxonomy" id="1173027"/>
    <lineage>
        <taxon>Bacteria</taxon>
        <taxon>Bacillati</taxon>
        <taxon>Cyanobacteriota</taxon>
        <taxon>Cyanophyceae</taxon>
        <taxon>Coleofasciculales</taxon>
        <taxon>Coleofasciculaceae</taxon>
        <taxon>Allocoleopsis</taxon>
        <taxon>Allocoleopsis franciscana</taxon>
    </lineage>
</organism>
<dbReference type="CDD" id="cd02440">
    <property type="entry name" value="AdoMet_MTases"/>
    <property type="match status" value="1"/>
</dbReference>
<evidence type="ECO:0000313" key="4">
    <source>
        <dbReference type="Proteomes" id="UP000010471"/>
    </source>
</evidence>
<protein>
    <submittedName>
        <fullName evidence="3">Methylase involved in ubiquinone/menaquinone biosynthesis</fullName>
    </submittedName>
</protein>
<keyword evidence="3" id="KW-0489">Methyltransferase</keyword>
<dbReference type="eggNOG" id="COG0500">
    <property type="taxonomic scope" value="Bacteria"/>
</dbReference>
<gene>
    <name evidence="3" type="ORF">Mic7113_0180</name>
</gene>
<dbReference type="GO" id="GO:0032259">
    <property type="term" value="P:methylation"/>
    <property type="evidence" value="ECO:0007669"/>
    <property type="project" value="UniProtKB-KW"/>
</dbReference>
<dbReference type="HOGENOM" id="CLU_099336_0_0_3"/>
<feature type="region of interest" description="Disordered" evidence="1">
    <location>
        <begin position="1"/>
        <end position="23"/>
    </location>
</feature>
<keyword evidence="3" id="KW-0808">Transferase</keyword>
<dbReference type="SUPFAM" id="SSF53335">
    <property type="entry name" value="S-adenosyl-L-methionine-dependent methyltransferases"/>
    <property type="match status" value="1"/>
</dbReference>
<dbReference type="InterPro" id="IPR013216">
    <property type="entry name" value="Methyltransf_11"/>
</dbReference>
<reference evidence="3 4" key="1">
    <citation type="submission" date="2012-06" db="EMBL/GenBank/DDBJ databases">
        <title>Finished chromosome of genome of Microcoleus sp. PCC 7113.</title>
        <authorList>
            <consortium name="US DOE Joint Genome Institute"/>
            <person name="Gugger M."/>
            <person name="Coursin T."/>
            <person name="Rippka R."/>
            <person name="Tandeau De Marsac N."/>
            <person name="Huntemann M."/>
            <person name="Wei C.-L."/>
            <person name="Han J."/>
            <person name="Detter J.C."/>
            <person name="Han C."/>
            <person name="Tapia R."/>
            <person name="Chen A."/>
            <person name="Kyrpides N."/>
            <person name="Mavromatis K."/>
            <person name="Markowitz V."/>
            <person name="Szeto E."/>
            <person name="Ivanova N."/>
            <person name="Pagani I."/>
            <person name="Pati A."/>
            <person name="Goodwin L."/>
            <person name="Nordberg H.P."/>
            <person name="Cantor M.N."/>
            <person name="Hua S.X."/>
            <person name="Woyke T."/>
            <person name="Kerfeld C.A."/>
        </authorList>
    </citation>
    <scope>NUCLEOTIDE SEQUENCE [LARGE SCALE GENOMIC DNA]</scope>
    <source>
        <strain evidence="3 4">PCC 7113</strain>
    </source>
</reference>
<dbReference type="STRING" id="1173027.Mic7113_0180"/>
<dbReference type="AlphaFoldDB" id="K9W8I7"/>
<dbReference type="EMBL" id="CP003630">
    <property type="protein sequence ID" value="AFZ16116.1"/>
    <property type="molecule type" value="Genomic_DNA"/>
</dbReference>
<keyword evidence="3" id="KW-0830">Ubiquinone</keyword>
<proteinExistence type="predicted"/>
<dbReference type="Pfam" id="PF08241">
    <property type="entry name" value="Methyltransf_11"/>
    <property type="match status" value="1"/>
</dbReference>
<dbReference type="KEGG" id="mic:Mic7113_0180"/>
<dbReference type="OrthoDB" id="527763at2"/>
<dbReference type="RefSeq" id="WP_015180280.1">
    <property type="nucleotide sequence ID" value="NC_019738.1"/>
</dbReference>
<evidence type="ECO:0000259" key="2">
    <source>
        <dbReference type="Pfam" id="PF08241"/>
    </source>
</evidence>